<dbReference type="InterPro" id="IPR027417">
    <property type="entry name" value="P-loop_NTPase"/>
</dbReference>
<reference evidence="9 10" key="1">
    <citation type="submission" date="2023-02" db="EMBL/GenBank/DDBJ databases">
        <authorList>
            <person name="Olszewska D."/>
        </authorList>
    </citation>
    <scope>NUCLEOTIDE SEQUENCE [LARGE SCALE GENOMIC DNA]</scope>
    <source>
        <strain evidence="9 10">FDU301</strain>
    </source>
</reference>
<dbReference type="SMART" id="SM00382">
    <property type="entry name" value="AAA"/>
    <property type="match status" value="1"/>
</dbReference>
<dbReference type="GO" id="GO:0005524">
    <property type="term" value="F:ATP binding"/>
    <property type="evidence" value="ECO:0007669"/>
    <property type="project" value="UniProtKB-KW"/>
</dbReference>
<keyword evidence="6 9" id="KW-0067">ATP-binding</keyword>
<dbReference type="InterPro" id="IPR003593">
    <property type="entry name" value="AAA+_ATPase"/>
</dbReference>
<dbReference type="RefSeq" id="WP_274589194.1">
    <property type="nucleotide sequence ID" value="NZ_JARAOX010000196.1"/>
</dbReference>
<comment type="similarity">
    <text evidence="2">Belongs to the ABC transporter superfamily.</text>
</comment>
<dbReference type="CDD" id="cd03257">
    <property type="entry name" value="ABC_NikE_OppD_transporters"/>
    <property type="match status" value="1"/>
</dbReference>
<evidence type="ECO:0000256" key="3">
    <source>
        <dbReference type="ARBA" id="ARBA00022448"/>
    </source>
</evidence>
<keyword evidence="7" id="KW-0472">Membrane</keyword>
<accession>A0ABD4WWF5</accession>
<gene>
    <name evidence="9" type="ORF">PVE99_19535</name>
</gene>
<keyword evidence="5" id="KW-0547">Nucleotide-binding</keyword>
<evidence type="ECO:0000256" key="2">
    <source>
        <dbReference type="ARBA" id="ARBA00005417"/>
    </source>
</evidence>
<evidence type="ECO:0000256" key="1">
    <source>
        <dbReference type="ARBA" id="ARBA00004202"/>
    </source>
</evidence>
<dbReference type="PANTHER" id="PTHR43297">
    <property type="entry name" value="OLIGOPEPTIDE TRANSPORT ATP-BINDING PROTEIN APPD"/>
    <property type="match status" value="1"/>
</dbReference>
<evidence type="ECO:0000313" key="9">
    <source>
        <dbReference type="EMBL" id="MDD9784561.1"/>
    </source>
</evidence>
<dbReference type="InterPro" id="IPR003439">
    <property type="entry name" value="ABC_transporter-like_ATP-bd"/>
</dbReference>
<feature type="domain" description="ABC transporter" evidence="8">
    <location>
        <begin position="7"/>
        <end position="248"/>
    </location>
</feature>
<dbReference type="InterPro" id="IPR017871">
    <property type="entry name" value="ABC_transporter-like_CS"/>
</dbReference>
<dbReference type="Gene3D" id="3.40.50.300">
    <property type="entry name" value="P-loop containing nucleotide triphosphate hydrolases"/>
    <property type="match status" value="1"/>
</dbReference>
<sequence length="252" mass="28325">MQTDILLNIENLCINIGRQKVLKNICLQAKKGRILGIIGESGSGKSTLCRAIMQQLPPSFQQTDGGILFNQYPLTKESTYIGTEITSILQNPMMAFDTIQTIEGHFFETIKAQYKMKPIQMRQLAEQYLEKVQLYDTHRILKSYSFELSGGMLQRIMIALALISKPQLIIADEPTTALDMVTQHNIVTLLKTLQSQEQLTILLITHDLGVIAALADDVAVIYNGEIVECADVYTCFDSPKHTYTKQLLEARL</sequence>
<comment type="caution">
    <text evidence="9">The sequence shown here is derived from an EMBL/GenBank/DDBJ whole genome shotgun (WGS) entry which is preliminary data.</text>
</comment>
<evidence type="ECO:0000259" key="8">
    <source>
        <dbReference type="PROSITE" id="PS50893"/>
    </source>
</evidence>
<dbReference type="PROSITE" id="PS50893">
    <property type="entry name" value="ABC_TRANSPORTER_2"/>
    <property type="match status" value="1"/>
</dbReference>
<dbReference type="SUPFAM" id="SSF52540">
    <property type="entry name" value="P-loop containing nucleoside triphosphate hydrolases"/>
    <property type="match status" value="1"/>
</dbReference>
<dbReference type="EMBL" id="JARAOX010000196">
    <property type="protein sequence ID" value="MDD9784561.1"/>
    <property type="molecule type" value="Genomic_DNA"/>
</dbReference>
<dbReference type="Pfam" id="PF00005">
    <property type="entry name" value="ABC_tran"/>
    <property type="match status" value="1"/>
</dbReference>
<keyword evidence="3" id="KW-0813">Transport</keyword>
<evidence type="ECO:0000256" key="7">
    <source>
        <dbReference type="ARBA" id="ARBA00023136"/>
    </source>
</evidence>
<dbReference type="PROSITE" id="PS00211">
    <property type="entry name" value="ABC_TRANSPORTER_1"/>
    <property type="match status" value="1"/>
</dbReference>
<name>A0ABD4WWF5_PRIMG</name>
<evidence type="ECO:0000313" key="10">
    <source>
        <dbReference type="Proteomes" id="UP001213771"/>
    </source>
</evidence>
<evidence type="ECO:0000256" key="6">
    <source>
        <dbReference type="ARBA" id="ARBA00022840"/>
    </source>
</evidence>
<dbReference type="Proteomes" id="UP001213771">
    <property type="component" value="Unassembled WGS sequence"/>
</dbReference>
<dbReference type="PANTHER" id="PTHR43297:SF2">
    <property type="entry name" value="DIPEPTIDE TRANSPORT ATP-BINDING PROTEIN DPPD"/>
    <property type="match status" value="1"/>
</dbReference>
<organism evidence="9 10">
    <name type="scientific">Priestia megaterium</name>
    <name type="common">Bacillus megaterium</name>
    <dbReference type="NCBI Taxonomy" id="1404"/>
    <lineage>
        <taxon>Bacteria</taxon>
        <taxon>Bacillati</taxon>
        <taxon>Bacillota</taxon>
        <taxon>Bacilli</taxon>
        <taxon>Bacillales</taxon>
        <taxon>Bacillaceae</taxon>
        <taxon>Priestia</taxon>
    </lineage>
</organism>
<proteinExistence type="inferred from homology"/>
<dbReference type="AlphaFoldDB" id="A0ABD4WWF5"/>
<dbReference type="InterPro" id="IPR050388">
    <property type="entry name" value="ABC_Ni/Peptide_Import"/>
</dbReference>
<protein>
    <submittedName>
        <fullName evidence="9">ABC transporter ATP-binding protein</fullName>
    </submittedName>
</protein>
<evidence type="ECO:0000256" key="4">
    <source>
        <dbReference type="ARBA" id="ARBA00022475"/>
    </source>
</evidence>
<comment type="subcellular location">
    <subcellularLocation>
        <location evidence="1">Cell membrane</location>
        <topology evidence="1">Peripheral membrane protein</topology>
    </subcellularLocation>
</comment>
<evidence type="ECO:0000256" key="5">
    <source>
        <dbReference type="ARBA" id="ARBA00022741"/>
    </source>
</evidence>
<keyword evidence="4" id="KW-1003">Cell membrane</keyword>
<dbReference type="GO" id="GO:0005886">
    <property type="term" value="C:plasma membrane"/>
    <property type="evidence" value="ECO:0007669"/>
    <property type="project" value="UniProtKB-SubCell"/>
</dbReference>